<proteinExistence type="predicted"/>
<name>A0A4R5NAF2_9LACO</name>
<sequence length="42" mass="4665">MILKIEMMALSNNTCGSISTNLTFIVNERGNNYATNTTEIKL</sequence>
<dbReference type="EMBL" id="PUFI01000007">
    <property type="protein sequence ID" value="TDG69123.1"/>
    <property type="molecule type" value="Genomic_DNA"/>
</dbReference>
<dbReference type="Proteomes" id="UP000295681">
    <property type="component" value="Unassembled WGS sequence"/>
</dbReference>
<evidence type="ECO:0000313" key="1">
    <source>
        <dbReference type="EMBL" id="TDG69123.1"/>
    </source>
</evidence>
<reference evidence="1 2" key="1">
    <citation type="journal article" date="2019" name="Appl. Microbiol. Biotechnol.">
        <title>Uncovering carbohydrate metabolism through a genotype-phenotype association study of 56 lactic acid bacteria genomes.</title>
        <authorList>
            <person name="Buron-Moles G."/>
            <person name="Chailyan A."/>
            <person name="Dolejs I."/>
            <person name="Forster J."/>
            <person name="Miks M.H."/>
        </authorList>
    </citation>
    <scope>NUCLEOTIDE SEQUENCE [LARGE SCALE GENOMIC DNA]</scope>
    <source>
        <strain evidence="1 2">ATCC 700006</strain>
    </source>
</reference>
<accession>A0A4R5NAF2</accession>
<evidence type="ECO:0000313" key="2">
    <source>
        <dbReference type="Proteomes" id="UP000295681"/>
    </source>
</evidence>
<dbReference type="AlphaFoldDB" id="A0A4R5NAF2"/>
<comment type="caution">
    <text evidence="1">The sequence shown here is derived from an EMBL/GenBank/DDBJ whole genome shotgun (WGS) entry which is preliminary data.</text>
</comment>
<gene>
    <name evidence="1" type="ORF">C5L23_001254</name>
</gene>
<keyword evidence="2" id="KW-1185">Reference proteome</keyword>
<organism evidence="1 2">
    <name type="scientific">Leuconostoc fallax</name>
    <dbReference type="NCBI Taxonomy" id="1251"/>
    <lineage>
        <taxon>Bacteria</taxon>
        <taxon>Bacillati</taxon>
        <taxon>Bacillota</taxon>
        <taxon>Bacilli</taxon>
        <taxon>Lactobacillales</taxon>
        <taxon>Lactobacillaceae</taxon>
        <taxon>Leuconostoc</taxon>
    </lineage>
</organism>
<protein>
    <submittedName>
        <fullName evidence="1">Uncharacterized protein</fullName>
    </submittedName>
</protein>